<dbReference type="InterPro" id="IPR023393">
    <property type="entry name" value="START-like_dom_sf"/>
</dbReference>
<dbReference type="Gene3D" id="3.30.530.20">
    <property type="match status" value="1"/>
</dbReference>
<feature type="region of interest" description="Disordered" evidence="1">
    <location>
        <begin position="225"/>
        <end position="249"/>
    </location>
</feature>
<evidence type="ECO:0000313" key="3">
    <source>
        <dbReference type="Proteomes" id="UP001234880"/>
    </source>
</evidence>
<dbReference type="SUPFAM" id="SSF55961">
    <property type="entry name" value="Bet v1-like"/>
    <property type="match status" value="1"/>
</dbReference>
<dbReference type="Pfam" id="PF10604">
    <property type="entry name" value="Polyketide_cyc2"/>
    <property type="match status" value="1"/>
</dbReference>
<proteinExistence type="predicted"/>
<dbReference type="RefSeq" id="WP_307111850.1">
    <property type="nucleotide sequence ID" value="NZ_JAURUE010000002.1"/>
</dbReference>
<reference evidence="2 3" key="1">
    <citation type="submission" date="2023-07" db="EMBL/GenBank/DDBJ databases">
        <title>Sequencing the genomes of 1000 actinobacteria strains.</title>
        <authorList>
            <person name="Klenk H.-P."/>
        </authorList>
    </citation>
    <scope>NUCLEOTIDE SEQUENCE [LARGE SCALE GENOMIC DNA]</scope>
    <source>
        <strain evidence="2 3">DSM 41600</strain>
    </source>
</reference>
<organism evidence="2 3">
    <name type="scientific">Streptomyces demainii</name>
    <dbReference type="NCBI Taxonomy" id="588122"/>
    <lineage>
        <taxon>Bacteria</taxon>
        <taxon>Bacillati</taxon>
        <taxon>Actinomycetota</taxon>
        <taxon>Actinomycetes</taxon>
        <taxon>Kitasatosporales</taxon>
        <taxon>Streptomycetaceae</taxon>
        <taxon>Streptomyces</taxon>
    </lineage>
</organism>
<evidence type="ECO:0000256" key="1">
    <source>
        <dbReference type="SAM" id="MobiDB-lite"/>
    </source>
</evidence>
<dbReference type="InterPro" id="IPR019587">
    <property type="entry name" value="Polyketide_cyclase/dehydratase"/>
</dbReference>
<keyword evidence="3" id="KW-1185">Reference proteome</keyword>
<dbReference type="Proteomes" id="UP001234880">
    <property type="component" value="Unassembled WGS sequence"/>
</dbReference>
<comment type="caution">
    <text evidence="2">The sequence shown here is derived from an EMBL/GenBank/DDBJ whole genome shotgun (WGS) entry which is preliminary data.</text>
</comment>
<feature type="compositionally biased region" description="Low complexity" evidence="1">
    <location>
        <begin position="227"/>
        <end position="241"/>
    </location>
</feature>
<dbReference type="EMBL" id="JAURUE010000002">
    <property type="protein sequence ID" value="MDP9614669.1"/>
    <property type="molecule type" value="Genomic_DNA"/>
</dbReference>
<accession>A0ABT9L1T6</accession>
<sequence>MAGQAGGLVGGFVLAVSPPGTAWSAASSPPCRRLVRTDRPLRPRRATARYGRAAVRHLSLVGDMLPERPWQRSSPCGHTEGMGWCHYRFRSRWDLDAPPAAVFAALANGDDYPRWWPQVREVWRIDEHSGTARFRSLVPYDLWVIVSEARQDPAEGVLEISLSGDLEGWARWTVTARGTGTRARFDQEVVARKPLLRRLAFPGRPVFRVNHALMMRSGRRGLRSHLAARPAGAPGVASGSSGPRGGNAV</sequence>
<protein>
    <submittedName>
        <fullName evidence="2">Uncharacterized protein YndB with AHSA1/START domain</fullName>
    </submittedName>
</protein>
<evidence type="ECO:0000313" key="2">
    <source>
        <dbReference type="EMBL" id="MDP9614669.1"/>
    </source>
</evidence>
<gene>
    <name evidence="2" type="ORF">JOF35_007007</name>
</gene>
<name>A0ABT9L1T6_9ACTN</name>